<feature type="region of interest" description="Disordered" evidence="1">
    <location>
        <begin position="169"/>
        <end position="219"/>
    </location>
</feature>
<keyword evidence="3" id="KW-1185">Reference proteome</keyword>
<dbReference type="Proteomes" id="UP000518266">
    <property type="component" value="Unassembled WGS sequence"/>
</dbReference>
<name>A0A7J5XB55_DISMA</name>
<dbReference type="EMBL" id="JAAKFY010000026">
    <property type="protein sequence ID" value="KAF3834232.1"/>
    <property type="molecule type" value="Genomic_DNA"/>
</dbReference>
<reference evidence="2 3" key="1">
    <citation type="submission" date="2020-03" db="EMBL/GenBank/DDBJ databases">
        <title>Dissostichus mawsoni Genome sequencing and assembly.</title>
        <authorList>
            <person name="Park H."/>
        </authorList>
    </citation>
    <scope>NUCLEOTIDE SEQUENCE [LARGE SCALE GENOMIC DNA]</scope>
    <source>
        <strain evidence="2">DM0001</strain>
        <tissue evidence="2">Muscle</tissue>
    </source>
</reference>
<evidence type="ECO:0000313" key="2">
    <source>
        <dbReference type="EMBL" id="KAF3834232.1"/>
    </source>
</evidence>
<evidence type="ECO:0000313" key="3">
    <source>
        <dbReference type="Proteomes" id="UP000518266"/>
    </source>
</evidence>
<sequence>MSQCTNSPRAMLDGLRLKSWCTDETRFYSSFSIAELFFRGPLGLWAGGFFRDGGYLGWFGPGSSWCVRGIGADGAGVLQLRGVRGVAASPAAGSAARPAACSARLPARSRAGFPESGVPPFSPLSEPRLEWNAVGVAGVEGAEGSEAPLWEARRRSGWARRYGTPAWSAALGTGRRPDPETPSGRMNFSLSSRLVRPRAAERHNRTHPEPSSLLRLSPSPCCAESSPDAAAENFPHLILYLISISGGSVGVLVGVQSSNKLVVVDVAVSVSVKDDAVYELLPGDLSILVLVDASEEVHDSGLLMVHPAHVLLPPHIEVEVGKLFELKMDNGSVQSIVEFALAVQSQQPDLLPAGTQLVEAGVSSRDLHGRLLLLLVFACRRALMMVIQCLMVVMESGWQRVRMPSPMPAALFTSALFSSTVPMKSRCVCSSACRVSASSGRTHGNGASVRPQKATPEASVSKYGSPPTEGEKVLLTNFLSDLFEGLLEAGLLGDGQSAHRVPAVAELLQLNFDPRRVFAPGPGLTLQSLNAAGSLPHLFLESLQV</sequence>
<organism evidence="2 3">
    <name type="scientific">Dissostichus mawsoni</name>
    <name type="common">Antarctic cod</name>
    <dbReference type="NCBI Taxonomy" id="36200"/>
    <lineage>
        <taxon>Eukaryota</taxon>
        <taxon>Metazoa</taxon>
        <taxon>Chordata</taxon>
        <taxon>Craniata</taxon>
        <taxon>Vertebrata</taxon>
        <taxon>Euteleostomi</taxon>
        <taxon>Actinopterygii</taxon>
        <taxon>Neopterygii</taxon>
        <taxon>Teleostei</taxon>
        <taxon>Neoteleostei</taxon>
        <taxon>Acanthomorphata</taxon>
        <taxon>Eupercaria</taxon>
        <taxon>Perciformes</taxon>
        <taxon>Notothenioidei</taxon>
        <taxon>Nototheniidae</taxon>
        <taxon>Dissostichus</taxon>
    </lineage>
</organism>
<gene>
    <name evidence="2" type="ORF">F7725_025436</name>
</gene>
<accession>A0A7J5XB55</accession>
<comment type="caution">
    <text evidence="2">The sequence shown here is derived from an EMBL/GenBank/DDBJ whole genome shotgun (WGS) entry which is preliminary data.</text>
</comment>
<feature type="compositionally biased region" description="Low complexity" evidence="1">
    <location>
        <begin position="209"/>
        <end position="219"/>
    </location>
</feature>
<feature type="region of interest" description="Disordered" evidence="1">
    <location>
        <begin position="436"/>
        <end position="467"/>
    </location>
</feature>
<evidence type="ECO:0000256" key="1">
    <source>
        <dbReference type="SAM" id="MobiDB-lite"/>
    </source>
</evidence>
<dbReference type="AlphaFoldDB" id="A0A7J5XB55"/>
<feature type="compositionally biased region" description="Basic and acidic residues" evidence="1">
    <location>
        <begin position="198"/>
        <end position="208"/>
    </location>
</feature>
<proteinExistence type="predicted"/>
<protein>
    <submittedName>
        <fullName evidence="2">Uncharacterized protein</fullName>
    </submittedName>
</protein>